<evidence type="ECO:0000256" key="4">
    <source>
        <dbReference type="RuleBase" id="RU004514"/>
    </source>
</evidence>
<dbReference type="Gene3D" id="3.20.20.10">
    <property type="entry name" value="Alanine racemase"/>
    <property type="match status" value="1"/>
</dbReference>
<comment type="similarity">
    <text evidence="2 4">Belongs to the pyridoxal phosphate-binding protein YggS/PROSC family.</text>
</comment>
<proteinExistence type="inferred from homology"/>
<dbReference type="SUPFAM" id="SSF51419">
    <property type="entry name" value="PLP-binding barrel"/>
    <property type="match status" value="1"/>
</dbReference>
<name>A0A370DET6_9GAMM</name>
<sequence length="238" mass="26456">MTKTSSNSSNIAENLTQIQLNISEYCLKYQRNPQDVKLLAVSKTKPAEDIRKAFDAGQTCFGENYLQESISKIHELSDIDIEWHFIGAIQSNKTRELAENFAWVHSVDRLKIAKRLSNQRPDALPPLNICLQVNISEEESKSGFTINEIETVVDEVIALPNLNLRGLMAIPAKSENLQAQRKAFAEMKSLLQILQTKHPQINTLSMGMTGDMEAAIAEGSTMIRIGTAIFGARNVVGL</sequence>
<dbReference type="InterPro" id="IPR001608">
    <property type="entry name" value="Ala_racemase_N"/>
</dbReference>
<evidence type="ECO:0000256" key="2">
    <source>
        <dbReference type="HAMAP-Rule" id="MF_02087"/>
    </source>
</evidence>
<comment type="cofactor">
    <cofactor evidence="3">
        <name>pyridoxal 5'-phosphate</name>
        <dbReference type="ChEBI" id="CHEBI:597326"/>
    </cofactor>
</comment>
<dbReference type="InterPro" id="IPR029066">
    <property type="entry name" value="PLP-binding_barrel"/>
</dbReference>
<dbReference type="PROSITE" id="PS01211">
    <property type="entry name" value="UPF0001"/>
    <property type="match status" value="1"/>
</dbReference>
<evidence type="ECO:0000313" key="7">
    <source>
        <dbReference type="Proteomes" id="UP000254266"/>
    </source>
</evidence>
<dbReference type="EMBL" id="QFXC01000011">
    <property type="protein sequence ID" value="RDH82884.1"/>
    <property type="molecule type" value="Genomic_DNA"/>
</dbReference>
<dbReference type="InterPro" id="IPR011078">
    <property type="entry name" value="PyrdxlP_homeostasis"/>
</dbReference>
<dbReference type="PIRSF" id="PIRSF004848">
    <property type="entry name" value="YBL036c_PLPDEIII"/>
    <property type="match status" value="1"/>
</dbReference>
<comment type="caution">
    <text evidence="6">The sequence shown here is derived from an EMBL/GenBank/DDBJ whole genome shotgun (WGS) entry which is preliminary data.</text>
</comment>
<dbReference type="PANTHER" id="PTHR10146">
    <property type="entry name" value="PROLINE SYNTHETASE CO-TRANSCRIBED BACTERIAL HOMOLOG PROTEIN"/>
    <property type="match status" value="1"/>
</dbReference>
<dbReference type="AlphaFoldDB" id="A0A370DET6"/>
<dbReference type="PANTHER" id="PTHR10146:SF14">
    <property type="entry name" value="PYRIDOXAL PHOSPHATE HOMEOSTASIS PROTEIN"/>
    <property type="match status" value="1"/>
</dbReference>
<organism evidence="6 7">
    <name type="scientific">endosymbiont of Galathealinum brachiosum</name>
    <dbReference type="NCBI Taxonomy" id="2200906"/>
    <lineage>
        <taxon>Bacteria</taxon>
        <taxon>Pseudomonadati</taxon>
        <taxon>Pseudomonadota</taxon>
        <taxon>Gammaproteobacteria</taxon>
        <taxon>sulfur-oxidizing symbionts</taxon>
    </lineage>
</organism>
<keyword evidence="1 2" id="KW-0663">Pyridoxal phosphate</keyword>
<keyword evidence="7" id="KW-1185">Reference proteome</keyword>
<dbReference type="GO" id="GO:0030170">
    <property type="term" value="F:pyridoxal phosphate binding"/>
    <property type="evidence" value="ECO:0007669"/>
    <property type="project" value="UniProtKB-UniRule"/>
</dbReference>
<evidence type="ECO:0000256" key="3">
    <source>
        <dbReference type="PIRSR" id="PIRSR004848-1"/>
    </source>
</evidence>
<evidence type="ECO:0000256" key="1">
    <source>
        <dbReference type="ARBA" id="ARBA00022898"/>
    </source>
</evidence>
<dbReference type="FunFam" id="3.20.20.10:FF:000018">
    <property type="entry name" value="Pyridoxal phosphate homeostasis protein"/>
    <property type="match status" value="1"/>
</dbReference>
<dbReference type="NCBIfam" id="TIGR00044">
    <property type="entry name" value="YggS family pyridoxal phosphate-dependent enzyme"/>
    <property type="match status" value="1"/>
</dbReference>
<dbReference type="HAMAP" id="MF_02087">
    <property type="entry name" value="PLP_homeostasis"/>
    <property type="match status" value="1"/>
</dbReference>
<protein>
    <recommendedName>
        <fullName evidence="2">Pyridoxal phosphate homeostasis protein</fullName>
        <shortName evidence="2">PLP homeostasis protein</shortName>
    </recommendedName>
</protein>
<dbReference type="Pfam" id="PF01168">
    <property type="entry name" value="Ala_racemase_N"/>
    <property type="match status" value="1"/>
</dbReference>
<feature type="domain" description="Alanine racemase N-terminal" evidence="5">
    <location>
        <begin position="18"/>
        <end position="233"/>
    </location>
</feature>
<reference evidence="6 7" key="1">
    <citation type="journal article" date="2018" name="ISME J.">
        <title>Endosymbiont genomes yield clues of tubeworm success.</title>
        <authorList>
            <person name="Li Y."/>
            <person name="Liles M.R."/>
            <person name="Halanych K.M."/>
        </authorList>
    </citation>
    <scope>NUCLEOTIDE SEQUENCE [LARGE SCALE GENOMIC DNA]</scope>
    <source>
        <strain evidence="6">A1464</strain>
    </source>
</reference>
<dbReference type="Proteomes" id="UP000254266">
    <property type="component" value="Unassembled WGS sequence"/>
</dbReference>
<evidence type="ECO:0000259" key="5">
    <source>
        <dbReference type="Pfam" id="PF01168"/>
    </source>
</evidence>
<comment type="function">
    <text evidence="2">Pyridoxal 5'-phosphate (PLP)-binding protein, which is involved in PLP homeostasis.</text>
</comment>
<feature type="modified residue" description="N6-(pyridoxal phosphate)lysine" evidence="2 3">
    <location>
        <position position="43"/>
    </location>
</feature>
<evidence type="ECO:0000313" key="6">
    <source>
        <dbReference type="EMBL" id="RDH82884.1"/>
    </source>
</evidence>
<accession>A0A370DET6</accession>
<gene>
    <name evidence="6" type="ORF">DIZ80_11485</name>
</gene>
<dbReference type="CDD" id="cd06824">
    <property type="entry name" value="PLPDE_III_Yggs_like"/>
    <property type="match status" value="1"/>
</dbReference>